<evidence type="ECO:0000313" key="2">
    <source>
        <dbReference type="Proteomes" id="UP000694941"/>
    </source>
</evidence>
<evidence type="ECO:0000313" key="3">
    <source>
        <dbReference type="RefSeq" id="XP_022257086.1"/>
    </source>
</evidence>
<feature type="signal peptide" evidence="1">
    <location>
        <begin position="1"/>
        <end position="19"/>
    </location>
</feature>
<dbReference type="GeneID" id="106472840"/>
<organism evidence="2 3">
    <name type="scientific">Limulus polyphemus</name>
    <name type="common">Atlantic horseshoe crab</name>
    <dbReference type="NCBI Taxonomy" id="6850"/>
    <lineage>
        <taxon>Eukaryota</taxon>
        <taxon>Metazoa</taxon>
        <taxon>Ecdysozoa</taxon>
        <taxon>Arthropoda</taxon>
        <taxon>Chelicerata</taxon>
        <taxon>Merostomata</taxon>
        <taxon>Xiphosura</taxon>
        <taxon>Limulidae</taxon>
        <taxon>Limulus</taxon>
    </lineage>
</organism>
<name>A0ABM1TMI0_LIMPO</name>
<accession>A0ABM1TMI0</accession>
<keyword evidence="2" id="KW-1185">Reference proteome</keyword>
<protein>
    <submittedName>
        <fullName evidence="3">Uncharacterized protein LOC106472840 isoform X1</fullName>
    </submittedName>
</protein>
<feature type="chain" id="PRO_5045153222" evidence="1">
    <location>
        <begin position="20"/>
        <end position="121"/>
    </location>
</feature>
<sequence length="121" mass="14150">MKVLFATLVVFISLTLTKGNIIDIAMQMICKMNVEKPEKINELRDCMDSIFKEKSDLLPDAIRECDFAKFPYQKYEDYANEMCKEERYDDMQDVQKCIVDKFAAVHEDVESILSEMIDKCL</sequence>
<proteinExistence type="predicted"/>
<dbReference type="Proteomes" id="UP000694941">
    <property type="component" value="Unplaced"/>
</dbReference>
<reference evidence="3" key="1">
    <citation type="submission" date="2025-08" db="UniProtKB">
        <authorList>
            <consortium name="RefSeq"/>
        </authorList>
    </citation>
    <scope>IDENTIFICATION</scope>
    <source>
        <tissue evidence="3">Muscle</tissue>
    </source>
</reference>
<dbReference type="RefSeq" id="XP_022257086.1">
    <property type="nucleotide sequence ID" value="XM_022401378.1"/>
</dbReference>
<gene>
    <name evidence="3" type="primary">LOC106472840</name>
</gene>
<keyword evidence="1" id="KW-0732">Signal</keyword>
<evidence type="ECO:0000256" key="1">
    <source>
        <dbReference type="SAM" id="SignalP"/>
    </source>
</evidence>